<evidence type="ECO:0000313" key="16">
    <source>
        <dbReference type="EMBL" id="TWI87964.1"/>
    </source>
</evidence>
<dbReference type="PANTHER" id="PTHR32552">
    <property type="entry name" value="FERRICHROME IRON RECEPTOR-RELATED"/>
    <property type="match status" value="1"/>
</dbReference>
<evidence type="ECO:0000256" key="3">
    <source>
        <dbReference type="ARBA" id="ARBA00022452"/>
    </source>
</evidence>
<evidence type="ECO:0000313" key="17">
    <source>
        <dbReference type="Proteomes" id="UP000316778"/>
    </source>
</evidence>
<evidence type="ECO:0000256" key="7">
    <source>
        <dbReference type="ARBA" id="ARBA00023065"/>
    </source>
</evidence>
<evidence type="ECO:0000256" key="11">
    <source>
        <dbReference type="PROSITE-ProRule" id="PRU01360"/>
    </source>
</evidence>
<feature type="domain" description="TonB-dependent receptor-like beta-barrel" evidence="14">
    <location>
        <begin position="223"/>
        <end position="646"/>
    </location>
</feature>
<evidence type="ECO:0000256" key="6">
    <source>
        <dbReference type="ARBA" id="ARBA00023004"/>
    </source>
</evidence>
<comment type="subcellular location">
    <subcellularLocation>
        <location evidence="1 11">Cell outer membrane</location>
        <topology evidence="1 11">Multi-pass membrane protein</topology>
    </subcellularLocation>
</comment>
<evidence type="ECO:0000256" key="10">
    <source>
        <dbReference type="ARBA" id="ARBA00023237"/>
    </source>
</evidence>
<keyword evidence="8 12" id="KW-0798">TonB box</keyword>
<dbReference type="InterPro" id="IPR000531">
    <property type="entry name" value="Beta-barrel_TonB"/>
</dbReference>
<feature type="signal peptide" evidence="13">
    <location>
        <begin position="1"/>
        <end position="18"/>
    </location>
</feature>
<feature type="domain" description="TonB-dependent receptor plug" evidence="15">
    <location>
        <begin position="45"/>
        <end position="151"/>
    </location>
</feature>
<accession>A0A562T3Z7</accession>
<evidence type="ECO:0000259" key="15">
    <source>
        <dbReference type="Pfam" id="PF07715"/>
    </source>
</evidence>
<keyword evidence="6" id="KW-0408">Iron</keyword>
<reference evidence="16 17" key="1">
    <citation type="journal article" date="2013" name="Stand. Genomic Sci.">
        <title>Genomic Encyclopedia of Type Strains, Phase I: The one thousand microbial genomes (KMG-I) project.</title>
        <authorList>
            <person name="Kyrpides N.C."/>
            <person name="Woyke T."/>
            <person name="Eisen J.A."/>
            <person name="Garrity G."/>
            <person name="Lilburn T.G."/>
            <person name="Beck B.J."/>
            <person name="Whitman W.B."/>
            <person name="Hugenholtz P."/>
            <person name="Klenk H.P."/>
        </authorList>
    </citation>
    <scope>NUCLEOTIDE SEQUENCE [LARGE SCALE GENOMIC DNA]</scope>
    <source>
        <strain evidence="16 17">DSM 13484</strain>
    </source>
</reference>
<evidence type="ECO:0000259" key="14">
    <source>
        <dbReference type="Pfam" id="PF00593"/>
    </source>
</evidence>
<evidence type="ECO:0000256" key="9">
    <source>
        <dbReference type="ARBA" id="ARBA00023136"/>
    </source>
</evidence>
<dbReference type="Gene3D" id="2.40.170.20">
    <property type="entry name" value="TonB-dependent receptor, beta-barrel domain"/>
    <property type="match status" value="1"/>
</dbReference>
<comment type="similarity">
    <text evidence="11 12">Belongs to the TonB-dependent receptor family.</text>
</comment>
<sequence length="687" mass="76795">MKQIVFFLTALLPVTEIAAQSAADTATRQLHEIVVEAYLRKQTLLQVPTSTSVISNRQFQLQPGITLLPAMNTVPGVRMEERSPGSYRLSVRGSLLRSPFGIRNVKIYMDEMPLTDAGGNTYLNLADPGSIQSAEILKGPDGSLFGANSGGVIRLQPFPPATDSNHLHAGIQGGSYGLFHEKAGWQQQWGPYRLQLYQAYQRADGYRQNSALKRYYMQTAQQWQYNARNQLKLLAFYSDLSYRTPGGLTEAQAKHNPRAARPATATLPGAVEQKAGIYNRTFQGGLVHEANISPAWRHVITVFGANTHFENPFITNYEARDENTAGLRTYLSLHDQPITGTGLRLNWNTGLEWQGTTSDIINYGNRGGVRDTVQAADKLKAQQHFYFTSLSVRLHERWIWEAAVSLNYYRYTFNEPSKGDSTRKFSPQLMPRFSLSYLITPALAARLTLSRGYSPPAIAEVRASDNIINTALQAETGWNHEAGLRLSGRRNRYWLDASVYYYRMQDAIVRQLRDDGTEYFTNAGGTNQAGVEAQGMLWILAPRRHGIMQGLQWQSSYTYSHFRFRDYNSAGADHSGNNLTGVPGHVLVNSLLVRLPAGVYLFGQHNFTSRIPLNDANTAYASAYHLVQCKAGWEVPHRGKCRVAVFVGSDNVLNQYYSLGNDLNAFGQRFYNPAPGRNYFGGVSLML</sequence>
<feature type="chain" id="PRO_5021787694" evidence="13">
    <location>
        <begin position="19"/>
        <end position="687"/>
    </location>
</feature>
<organism evidence="16 17">
    <name type="scientific">Chitinophaga japonensis</name>
    <name type="common">Flexibacter japonensis</name>
    <dbReference type="NCBI Taxonomy" id="104662"/>
    <lineage>
        <taxon>Bacteria</taxon>
        <taxon>Pseudomonadati</taxon>
        <taxon>Bacteroidota</taxon>
        <taxon>Chitinophagia</taxon>
        <taxon>Chitinophagales</taxon>
        <taxon>Chitinophagaceae</taxon>
        <taxon>Chitinophaga</taxon>
    </lineage>
</organism>
<keyword evidence="2 11" id="KW-0813">Transport</keyword>
<dbReference type="AlphaFoldDB" id="A0A562T3Z7"/>
<evidence type="ECO:0000256" key="8">
    <source>
        <dbReference type="ARBA" id="ARBA00023077"/>
    </source>
</evidence>
<proteinExistence type="inferred from homology"/>
<keyword evidence="4" id="KW-0410">Iron transport</keyword>
<keyword evidence="9 11" id="KW-0472">Membrane</keyword>
<name>A0A562T3Z7_CHIJA</name>
<comment type="caution">
    <text evidence="16">The sequence shown here is derived from an EMBL/GenBank/DDBJ whole genome shotgun (WGS) entry which is preliminary data.</text>
</comment>
<dbReference type="Pfam" id="PF00593">
    <property type="entry name" value="TonB_dep_Rec_b-barrel"/>
    <property type="match status" value="1"/>
</dbReference>
<dbReference type="PANTHER" id="PTHR32552:SF81">
    <property type="entry name" value="TONB-DEPENDENT OUTER MEMBRANE RECEPTOR"/>
    <property type="match status" value="1"/>
</dbReference>
<dbReference type="InterPro" id="IPR012910">
    <property type="entry name" value="Plug_dom"/>
</dbReference>
<dbReference type="EMBL" id="VLLG01000003">
    <property type="protein sequence ID" value="TWI87964.1"/>
    <property type="molecule type" value="Genomic_DNA"/>
</dbReference>
<protein>
    <submittedName>
        <fullName evidence="16">Iron complex outermembrane receptor protein</fullName>
    </submittedName>
</protein>
<dbReference type="Proteomes" id="UP000316778">
    <property type="component" value="Unassembled WGS sequence"/>
</dbReference>
<dbReference type="PROSITE" id="PS52016">
    <property type="entry name" value="TONB_DEPENDENT_REC_3"/>
    <property type="match status" value="1"/>
</dbReference>
<keyword evidence="13" id="KW-0732">Signal</keyword>
<evidence type="ECO:0000256" key="4">
    <source>
        <dbReference type="ARBA" id="ARBA00022496"/>
    </source>
</evidence>
<dbReference type="InterPro" id="IPR036942">
    <property type="entry name" value="Beta-barrel_TonB_sf"/>
</dbReference>
<evidence type="ECO:0000256" key="12">
    <source>
        <dbReference type="RuleBase" id="RU003357"/>
    </source>
</evidence>
<evidence type="ECO:0000256" key="5">
    <source>
        <dbReference type="ARBA" id="ARBA00022692"/>
    </source>
</evidence>
<dbReference type="SUPFAM" id="SSF56935">
    <property type="entry name" value="Porins"/>
    <property type="match status" value="1"/>
</dbReference>
<keyword evidence="7" id="KW-0406">Ion transport</keyword>
<dbReference type="GO" id="GO:0006826">
    <property type="term" value="P:iron ion transport"/>
    <property type="evidence" value="ECO:0007669"/>
    <property type="project" value="UniProtKB-KW"/>
</dbReference>
<dbReference type="Pfam" id="PF07715">
    <property type="entry name" value="Plug"/>
    <property type="match status" value="1"/>
</dbReference>
<evidence type="ECO:0000256" key="2">
    <source>
        <dbReference type="ARBA" id="ARBA00022448"/>
    </source>
</evidence>
<keyword evidence="17" id="KW-1185">Reference proteome</keyword>
<evidence type="ECO:0000256" key="1">
    <source>
        <dbReference type="ARBA" id="ARBA00004571"/>
    </source>
</evidence>
<gene>
    <name evidence="16" type="ORF">LX66_2038</name>
</gene>
<dbReference type="OrthoDB" id="9782587at2"/>
<evidence type="ECO:0000256" key="13">
    <source>
        <dbReference type="SAM" id="SignalP"/>
    </source>
</evidence>
<dbReference type="RefSeq" id="WP_145712636.1">
    <property type="nucleotide sequence ID" value="NZ_BAAAFY010000001.1"/>
</dbReference>
<keyword evidence="10 11" id="KW-0998">Cell outer membrane</keyword>
<dbReference type="Gene3D" id="2.170.130.10">
    <property type="entry name" value="TonB-dependent receptor, plug domain"/>
    <property type="match status" value="1"/>
</dbReference>
<keyword evidence="3 11" id="KW-1134">Transmembrane beta strand</keyword>
<dbReference type="InterPro" id="IPR037066">
    <property type="entry name" value="Plug_dom_sf"/>
</dbReference>
<keyword evidence="5 11" id="KW-0812">Transmembrane</keyword>
<dbReference type="InterPro" id="IPR039426">
    <property type="entry name" value="TonB-dep_rcpt-like"/>
</dbReference>
<dbReference type="GO" id="GO:0009279">
    <property type="term" value="C:cell outer membrane"/>
    <property type="evidence" value="ECO:0007669"/>
    <property type="project" value="UniProtKB-SubCell"/>
</dbReference>
<keyword evidence="16" id="KW-0675">Receptor</keyword>